<sequence length="119" mass="13100">MTVINGVLQSKASQLVAPNIIPSSTDGKIYRSEIAGNKARIFLPDYDDKAIGDEFVIYVDTDGEWDYFGVGKVESMDKEIVAVLYDALFADATLATAYYTVKNASGERQSAKAEYRVED</sequence>
<dbReference type="EMBL" id="JAXGGE010000001">
    <property type="protein sequence ID" value="MDY4300695.1"/>
    <property type="molecule type" value="Genomic_DNA"/>
</dbReference>
<dbReference type="Proteomes" id="UP001277967">
    <property type="component" value="Unassembled WGS sequence"/>
</dbReference>
<evidence type="ECO:0000313" key="2">
    <source>
        <dbReference type="Proteomes" id="UP001277967"/>
    </source>
</evidence>
<name>A0ABU5FF06_9PSED</name>
<reference evidence="1 2" key="1">
    <citation type="submission" date="2023-11" db="EMBL/GenBank/DDBJ databases">
        <title>Genome sequence of Pseudomonas salmasensis Strain SLU99.</title>
        <authorList>
            <person name="Ghadamgahi F."/>
            <person name="Kalyandurg P.B."/>
            <person name="Catara V."/>
            <person name="Vetukuri R."/>
            <person name="Ghosh S."/>
        </authorList>
    </citation>
    <scope>NUCLEOTIDE SEQUENCE [LARGE SCALE GENOMIC DNA]</scope>
    <source>
        <strain evidence="1 2">SLU99</strain>
    </source>
</reference>
<keyword evidence="2" id="KW-1185">Reference proteome</keyword>
<dbReference type="RefSeq" id="WP_320747430.1">
    <property type="nucleotide sequence ID" value="NZ_JAXGGE010000001.1"/>
</dbReference>
<accession>A0ABU5FF06</accession>
<protein>
    <submittedName>
        <fullName evidence="1">Uncharacterized protein</fullName>
    </submittedName>
</protein>
<proteinExistence type="predicted"/>
<gene>
    <name evidence="1" type="ORF">SO486_11970</name>
</gene>
<evidence type="ECO:0000313" key="1">
    <source>
        <dbReference type="EMBL" id="MDY4300695.1"/>
    </source>
</evidence>
<organism evidence="1 2">
    <name type="scientific">Pseudomonas salmasensis</name>
    <dbReference type="NCBI Taxonomy" id="2745514"/>
    <lineage>
        <taxon>Bacteria</taxon>
        <taxon>Pseudomonadati</taxon>
        <taxon>Pseudomonadota</taxon>
        <taxon>Gammaproteobacteria</taxon>
        <taxon>Pseudomonadales</taxon>
        <taxon>Pseudomonadaceae</taxon>
        <taxon>Pseudomonas</taxon>
    </lineage>
</organism>
<comment type="caution">
    <text evidence="1">The sequence shown here is derived from an EMBL/GenBank/DDBJ whole genome shotgun (WGS) entry which is preliminary data.</text>
</comment>